<dbReference type="EMBL" id="CP058555">
    <property type="protein sequence ID" value="QMV68743.1"/>
    <property type="molecule type" value="Genomic_DNA"/>
</dbReference>
<gene>
    <name evidence="1" type="ORF">HS960_14255</name>
</gene>
<protein>
    <recommendedName>
        <fullName evidence="3">Transposase</fullName>
    </recommendedName>
</protein>
<reference evidence="1 2" key="1">
    <citation type="journal article" date="2020" name="G3 (Bethesda)">
        <title>CeMbio - The Caenorhabditis elegans Microbiome Resource.</title>
        <authorList>
            <person name="Dirksen P."/>
            <person name="Assie A."/>
            <person name="Zimmermann J."/>
            <person name="Zhang F."/>
            <person name="Tietje A.M."/>
            <person name="Marsh S.A."/>
            <person name="Felix M.A."/>
            <person name="Shapira M."/>
            <person name="Kaleta C."/>
            <person name="Schulenburg H."/>
            <person name="Samuel B."/>
        </authorList>
    </citation>
    <scope>NUCLEOTIDE SEQUENCE [LARGE SCALE GENOMIC DNA]</scope>
    <source>
        <strain evidence="1 2">BIGb0170</strain>
    </source>
</reference>
<name>A0A7G5E418_9SPHI</name>
<dbReference type="RefSeq" id="WP_182329676.1">
    <property type="nucleotide sequence ID" value="NZ_CP058555.1"/>
</dbReference>
<sequence length="54" mass="6008">MGVSNGMENVIFSLCTTSMNVSDIENMKRDVYGFYLSESTISRITDHVADDVIT</sequence>
<keyword evidence="2" id="KW-1185">Reference proteome</keyword>
<evidence type="ECO:0000313" key="2">
    <source>
        <dbReference type="Proteomes" id="UP000515450"/>
    </source>
</evidence>
<dbReference type="AlphaFoldDB" id="A0A7G5E418"/>
<accession>A0A7G5E418</accession>
<evidence type="ECO:0008006" key="3">
    <source>
        <dbReference type="Google" id="ProtNLM"/>
    </source>
</evidence>
<dbReference type="Proteomes" id="UP000515450">
    <property type="component" value="Chromosome"/>
</dbReference>
<evidence type="ECO:0000313" key="1">
    <source>
        <dbReference type="EMBL" id="QMV68743.1"/>
    </source>
</evidence>
<organism evidence="1 2">
    <name type="scientific">Sphingobacterium paramultivorum</name>
    <dbReference type="NCBI Taxonomy" id="2886510"/>
    <lineage>
        <taxon>Bacteria</taxon>
        <taxon>Pseudomonadati</taxon>
        <taxon>Bacteroidota</taxon>
        <taxon>Sphingobacteriia</taxon>
        <taxon>Sphingobacteriales</taxon>
        <taxon>Sphingobacteriaceae</taxon>
        <taxon>Sphingobacterium</taxon>
    </lineage>
</organism>
<proteinExistence type="predicted"/>